<dbReference type="PANTHER" id="PTHR47966:SF23">
    <property type="entry name" value="ASPARTIC ENDOPEPTIDASE, PUTATIVE (AFU_ORTHOLOGUE AFUA_2G15950)-RELATED"/>
    <property type="match status" value="1"/>
</dbReference>
<keyword evidence="8" id="KW-0865">Zymogen</keyword>
<dbReference type="PROSITE" id="PS00141">
    <property type="entry name" value="ASP_PROTEASE"/>
    <property type="match status" value="2"/>
</dbReference>
<evidence type="ECO:0000256" key="1">
    <source>
        <dbReference type="ARBA" id="ARBA00004613"/>
    </source>
</evidence>
<keyword evidence="5" id="KW-0732">Signal</keyword>
<evidence type="ECO:0000313" key="15">
    <source>
        <dbReference type="Proteomes" id="UP000799772"/>
    </source>
</evidence>
<dbReference type="Gene3D" id="2.40.70.10">
    <property type="entry name" value="Acid Proteases"/>
    <property type="match status" value="2"/>
</dbReference>
<keyword evidence="6 12" id="KW-0064">Aspartyl protease</keyword>
<protein>
    <submittedName>
        <fullName evidence="14">Aspergillopepsin A</fullName>
    </submittedName>
</protein>
<comment type="caution">
    <text evidence="14">The sequence shown here is derived from an EMBL/GenBank/DDBJ whole genome shotgun (WGS) entry which is preliminary data.</text>
</comment>
<evidence type="ECO:0000256" key="12">
    <source>
        <dbReference type="RuleBase" id="RU000454"/>
    </source>
</evidence>
<keyword evidence="4 12" id="KW-0645">Protease</keyword>
<reference evidence="14" key="1">
    <citation type="journal article" date="2020" name="Stud. Mycol.">
        <title>101 Dothideomycetes genomes: a test case for predicting lifestyles and emergence of pathogens.</title>
        <authorList>
            <person name="Haridas S."/>
            <person name="Albert R."/>
            <person name="Binder M."/>
            <person name="Bloem J."/>
            <person name="Labutti K."/>
            <person name="Salamov A."/>
            <person name="Andreopoulos B."/>
            <person name="Baker S."/>
            <person name="Barry K."/>
            <person name="Bills G."/>
            <person name="Bluhm B."/>
            <person name="Cannon C."/>
            <person name="Castanera R."/>
            <person name="Culley D."/>
            <person name="Daum C."/>
            <person name="Ezra D."/>
            <person name="Gonzalez J."/>
            <person name="Henrissat B."/>
            <person name="Kuo A."/>
            <person name="Liang C."/>
            <person name="Lipzen A."/>
            <person name="Lutzoni F."/>
            <person name="Magnuson J."/>
            <person name="Mondo S."/>
            <person name="Nolan M."/>
            <person name="Ohm R."/>
            <person name="Pangilinan J."/>
            <person name="Park H.-J."/>
            <person name="Ramirez L."/>
            <person name="Alfaro M."/>
            <person name="Sun H."/>
            <person name="Tritt A."/>
            <person name="Yoshinaga Y."/>
            <person name="Zwiers L.-H."/>
            <person name="Turgeon B."/>
            <person name="Goodwin S."/>
            <person name="Spatafora J."/>
            <person name="Crous P."/>
            <person name="Grigoriev I."/>
        </authorList>
    </citation>
    <scope>NUCLEOTIDE SEQUENCE</scope>
    <source>
        <strain evidence="14">CBS 133067</strain>
    </source>
</reference>
<dbReference type="EMBL" id="ML978122">
    <property type="protein sequence ID" value="KAF2103514.1"/>
    <property type="molecule type" value="Genomic_DNA"/>
</dbReference>
<feature type="active site" evidence="11">
    <location>
        <position position="252"/>
    </location>
</feature>
<sequence>MLKVFRKFGFNTDLLKRQNTTTGGTQTGTTAAVSESNDSEFLEPVTVGGQKFNLDFDTGSSDLWVFSTSLSQQTIGQHSAYDPTKSNTVQPMQGATWQISYGDGSGAAGTVVTDQVNIGGATVTTQAVEMATALSQSFVQDTDNDGLVGLAFSKLNTVRHDLISKLVQPTQQKTFFDNIMPSLQMPVFSVDLRGNSSAGSYTFGAIDQTKFQGSLTNVPVDNSQGFWMVTSNSFAVGNQVQQNPQGSPAIADTGTSLVLVDDNVAQAYYSQVPGATNNAQVGGFTYSCNAQLPNFSVALGNYMATIPGNMVTFAQVDANTCFGGVQSNQGSGMQIYGDVMFKTQYVVFDGSTPQLMLAPKA</sequence>
<gene>
    <name evidence="14" type="ORF">NA57DRAFT_33041</name>
</gene>
<dbReference type="FunFam" id="2.40.70.10:FF:000024">
    <property type="entry name" value="Endothiapepsin"/>
    <property type="match status" value="1"/>
</dbReference>
<evidence type="ECO:0000256" key="2">
    <source>
        <dbReference type="ARBA" id="ARBA00007447"/>
    </source>
</evidence>
<dbReference type="InterPro" id="IPR033121">
    <property type="entry name" value="PEPTIDASE_A1"/>
</dbReference>
<evidence type="ECO:0000256" key="4">
    <source>
        <dbReference type="ARBA" id="ARBA00022670"/>
    </source>
</evidence>
<proteinExistence type="inferred from homology"/>
<dbReference type="GO" id="GO:0005576">
    <property type="term" value="C:extracellular region"/>
    <property type="evidence" value="ECO:0007669"/>
    <property type="project" value="UniProtKB-SubCell"/>
</dbReference>
<evidence type="ECO:0000256" key="5">
    <source>
        <dbReference type="ARBA" id="ARBA00022729"/>
    </source>
</evidence>
<evidence type="ECO:0000259" key="13">
    <source>
        <dbReference type="PROSITE" id="PS51767"/>
    </source>
</evidence>
<keyword evidence="9" id="KW-0325">Glycoprotein</keyword>
<dbReference type="InterPro" id="IPR001461">
    <property type="entry name" value="Aspartic_peptidase_A1"/>
</dbReference>
<comment type="function">
    <text evidence="10">Secreted aspartic endopeptidase that allows assimilation of proteinaceous substrates. The scissile peptide bond is attacked by a nucleophilic water molecule activated by two aspartic residues in the active site. Shows a broad primary substrate specificity. Favors hydrophobic residues at the P1 and P1' positions.</text>
</comment>
<dbReference type="InterPro" id="IPR034163">
    <property type="entry name" value="Aspergillopepsin-like_cat_dom"/>
</dbReference>
<feature type="active site" evidence="11">
    <location>
        <position position="57"/>
    </location>
</feature>
<dbReference type="InterPro" id="IPR021109">
    <property type="entry name" value="Peptidase_aspartic_dom_sf"/>
</dbReference>
<dbReference type="FunFam" id="2.40.70.10:FF:000026">
    <property type="entry name" value="Endothiapepsin"/>
    <property type="match status" value="1"/>
</dbReference>
<evidence type="ECO:0000256" key="7">
    <source>
        <dbReference type="ARBA" id="ARBA00022801"/>
    </source>
</evidence>
<dbReference type="OrthoDB" id="2747330at2759"/>
<evidence type="ECO:0000313" key="14">
    <source>
        <dbReference type="EMBL" id="KAF2103514.1"/>
    </source>
</evidence>
<accession>A0A9P4ILV0</accession>
<dbReference type="InterPro" id="IPR001969">
    <property type="entry name" value="Aspartic_peptidase_AS"/>
</dbReference>
<dbReference type="GO" id="GO:0006508">
    <property type="term" value="P:proteolysis"/>
    <property type="evidence" value="ECO:0007669"/>
    <property type="project" value="UniProtKB-KW"/>
</dbReference>
<keyword evidence="3" id="KW-0964">Secreted</keyword>
<comment type="similarity">
    <text evidence="2 12">Belongs to the peptidase A1 family.</text>
</comment>
<dbReference type="CDD" id="cd06097">
    <property type="entry name" value="Aspergillopepsin_like"/>
    <property type="match status" value="1"/>
</dbReference>
<evidence type="ECO:0000256" key="6">
    <source>
        <dbReference type="ARBA" id="ARBA00022750"/>
    </source>
</evidence>
<dbReference type="PANTHER" id="PTHR47966">
    <property type="entry name" value="BETA-SITE APP-CLEAVING ENZYME, ISOFORM A-RELATED"/>
    <property type="match status" value="1"/>
</dbReference>
<feature type="domain" description="Peptidase A1" evidence="13">
    <location>
        <begin position="41"/>
        <end position="358"/>
    </location>
</feature>
<dbReference type="Proteomes" id="UP000799772">
    <property type="component" value="Unassembled WGS sequence"/>
</dbReference>
<organism evidence="14 15">
    <name type="scientific">Rhizodiscina lignyota</name>
    <dbReference type="NCBI Taxonomy" id="1504668"/>
    <lineage>
        <taxon>Eukaryota</taxon>
        <taxon>Fungi</taxon>
        <taxon>Dikarya</taxon>
        <taxon>Ascomycota</taxon>
        <taxon>Pezizomycotina</taxon>
        <taxon>Dothideomycetes</taxon>
        <taxon>Pleosporomycetidae</taxon>
        <taxon>Aulographales</taxon>
        <taxon>Rhizodiscinaceae</taxon>
        <taxon>Rhizodiscina</taxon>
    </lineage>
</organism>
<dbReference type="SUPFAM" id="SSF50630">
    <property type="entry name" value="Acid proteases"/>
    <property type="match status" value="1"/>
</dbReference>
<dbReference type="GO" id="GO:0004190">
    <property type="term" value="F:aspartic-type endopeptidase activity"/>
    <property type="evidence" value="ECO:0007669"/>
    <property type="project" value="UniProtKB-KW"/>
</dbReference>
<keyword evidence="15" id="KW-1185">Reference proteome</keyword>
<evidence type="ECO:0000256" key="10">
    <source>
        <dbReference type="ARBA" id="ARBA00055396"/>
    </source>
</evidence>
<dbReference type="AlphaFoldDB" id="A0A9P4ILV0"/>
<evidence type="ECO:0000256" key="9">
    <source>
        <dbReference type="ARBA" id="ARBA00023180"/>
    </source>
</evidence>
<dbReference type="Pfam" id="PF00026">
    <property type="entry name" value="Asp"/>
    <property type="match status" value="1"/>
</dbReference>
<comment type="subcellular location">
    <subcellularLocation>
        <location evidence="1">Secreted</location>
    </subcellularLocation>
</comment>
<evidence type="ECO:0000256" key="8">
    <source>
        <dbReference type="ARBA" id="ARBA00023145"/>
    </source>
</evidence>
<evidence type="ECO:0000256" key="3">
    <source>
        <dbReference type="ARBA" id="ARBA00022525"/>
    </source>
</evidence>
<name>A0A9P4ILV0_9PEZI</name>
<keyword evidence="7 12" id="KW-0378">Hydrolase</keyword>
<dbReference type="PRINTS" id="PR00792">
    <property type="entry name" value="PEPSIN"/>
</dbReference>
<evidence type="ECO:0000256" key="11">
    <source>
        <dbReference type="PIRSR" id="PIRSR601461-1"/>
    </source>
</evidence>
<dbReference type="PROSITE" id="PS51767">
    <property type="entry name" value="PEPTIDASE_A1"/>
    <property type="match status" value="1"/>
</dbReference>